<feature type="region of interest" description="Disordered" evidence="2">
    <location>
        <begin position="691"/>
        <end position="712"/>
    </location>
</feature>
<dbReference type="EMBL" id="JAROKS010000011">
    <property type="protein sequence ID" value="KAK1799759.1"/>
    <property type="molecule type" value="Genomic_DNA"/>
</dbReference>
<organism evidence="4 5">
    <name type="scientific">Electrophorus voltai</name>
    <dbReference type="NCBI Taxonomy" id="2609070"/>
    <lineage>
        <taxon>Eukaryota</taxon>
        <taxon>Metazoa</taxon>
        <taxon>Chordata</taxon>
        <taxon>Craniata</taxon>
        <taxon>Vertebrata</taxon>
        <taxon>Euteleostomi</taxon>
        <taxon>Actinopterygii</taxon>
        <taxon>Neopterygii</taxon>
        <taxon>Teleostei</taxon>
        <taxon>Ostariophysi</taxon>
        <taxon>Gymnotiformes</taxon>
        <taxon>Gymnotoidei</taxon>
        <taxon>Gymnotidae</taxon>
        <taxon>Electrophorus</taxon>
    </lineage>
</organism>
<feature type="domain" description="Scaffolding anchor of CK1" evidence="3">
    <location>
        <begin position="38"/>
        <end position="313"/>
    </location>
</feature>
<comment type="caution">
    <text evidence="4">The sequence shown here is derived from an EMBL/GenBank/DDBJ whole genome shotgun (WGS) entry which is preliminary data.</text>
</comment>
<reference evidence="4" key="1">
    <citation type="submission" date="2023-03" db="EMBL/GenBank/DDBJ databases">
        <title>Electrophorus voltai genome.</title>
        <authorList>
            <person name="Bian C."/>
        </authorList>
    </citation>
    <scope>NUCLEOTIDE SEQUENCE</scope>
    <source>
        <strain evidence="4">CB-2022</strain>
        <tissue evidence="4">Muscle</tissue>
    </source>
</reference>
<dbReference type="Proteomes" id="UP001239994">
    <property type="component" value="Unassembled WGS sequence"/>
</dbReference>
<feature type="region of interest" description="Disordered" evidence="2">
    <location>
        <begin position="324"/>
        <end position="366"/>
    </location>
</feature>
<comment type="similarity">
    <text evidence="1">Belongs to the FAM83 family.</text>
</comment>
<dbReference type="Pfam" id="PF07894">
    <property type="entry name" value="SACK1"/>
    <property type="match status" value="1"/>
</dbReference>
<dbReference type="InterPro" id="IPR050944">
    <property type="entry name" value="FAM83"/>
</dbReference>
<keyword evidence="5" id="KW-1185">Reference proteome</keyword>
<dbReference type="Gene3D" id="3.30.870.10">
    <property type="entry name" value="Endonuclease Chain A"/>
    <property type="match status" value="1"/>
</dbReference>
<evidence type="ECO:0000313" key="4">
    <source>
        <dbReference type="EMBL" id="KAK1799759.1"/>
    </source>
</evidence>
<dbReference type="PANTHER" id="PTHR16181">
    <property type="entry name" value="PROTEIN FAM83A-RELATED"/>
    <property type="match status" value="1"/>
</dbReference>
<proteinExistence type="inferred from homology"/>
<gene>
    <name evidence="4" type="ORF">P4O66_006098</name>
</gene>
<dbReference type="AlphaFoldDB" id="A0AAD9E0H8"/>
<accession>A0AAD9E0H8</accession>
<name>A0AAD9E0H8_9TELE</name>
<protein>
    <recommendedName>
        <fullName evidence="3">Scaffolding anchor of CK1 domain-containing protein</fullName>
    </recommendedName>
</protein>
<evidence type="ECO:0000313" key="5">
    <source>
        <dbReference type="Proteomes" id="UP001239994"/>
    </source>
</evidence>
<dbReference type="PANTHER" id="PTHR16181:SF29">
    <property type="entry name" value="PROTEIN FAM83A-RELATED"/>
    <property type="match status" value="1"/>
</dbReference>
<sequence length="712" mass="79068">MEHITDTSPLSRLRVHAPVVISRSQVQSLDEDVVFVPLTEFSPELVHCEAERQALERLLSGGPGAFYARLCEGHLSSFLSPQEVKQVSSWAEDYRSSEVHQEGGAGTEESSSATRPLSVQYFPLHSDAPAPDLELGWPEEPVWERTPHTAVYTNPPAEQMPHVREVVRRLLQGANTLIAIVTDRLTDIMVIKDLVCAASRGVPVYIILNRRSAQESFNTDALRHQVSHPPASQDCNIKLRVAGGKVFLSRDGRMVVGDLKENFILVDLKTLVLGSYSLTWTDAHLHRQLITVVRGPVLQAFDREFRILYAASLPVPDVWKPDITSSVPQLDGGQALGPSEHTEPDTHVPVCVPSPPSPPAPPTDSPIDWDTLGVTKWNLGSSESPEHLPELCGEPCVSYRADVDRQMVDSVEVGGRGTLGRRDGAKNVEKPETALHKHLIAGAQPEWEERKTMFRHRDLRIGKLREDLGLYSHTLRRHSLLRKDAGLGDNTVSQEVFPWRHSLLRKDAGLGDNTVSQEVFPWRHSPLRKDAGLGDDTLSQEAFPWRHSLLRKDAGLGDNTVSQEAFPWRHSLLRKDAGLGDNTVSQEAFPQSTKVAANHQKPPDDGLRTLSDILKRTGTRESSNSLKTNKTTLSKSMLDLRDQRDDPSQMAKPACADLMFPLTPAVALIKKRTDDIKAGLMRSPRTVIARSSSFGLQRAPWRPPSRALNEDR</sequence>
<dbReference type="SUPFAM" id="SSF56024">
    <property type="entry name" value="Phospholipase D/nuclease"/>
    <property type="match status" value="1"/>
</dbReference>
<dbReference type="GO" id="GO:0019901">
    <property type="term" value="F:protein kinase binding"/>
    <property type="evidence" value="ECO:0007669"/>
    <property type="project" value="TreeGrafter"/>
</dbReference>
<dbReference type="GO" id="GO:0007165">
    <property type="term" value="P:signal transduction"/>
    <property type="evidence" value="ECO:0007669"/>
    <property type="project" value="TreeGrafter"/>
</dbReference>
<dbReference type="InterPro" id="IPR012461">
    <property type="entry name" value="SACK1"/>
</dbReference>
<evidence type="ECO:0000259" key="3">
    <source>
        <dbReference type="Pfam" id="PF07894"/>
    </source>
</evidence>
<feature type="compositionally biased region" description="Pro residues" evidence="2">
    <location>
        <begin position="352"/>
        <end position="364"/>
    </location>
</feature>
<evidence type="ECO:0000256" key="2">
    <source>
        <dbReference type="SAM" id="MobiDB-lite"/>
    </source>
</evidence>
<evidence type="ECO:0000256" key="1">
    <source>
        <dbReference type="ARBA" id="ARBA00006937"/>
    </source>
</evidence>